<feature type="chain" id="PRO_5046274682" evidence="1">
    <location>
        <begin position="20"/>
        <end position="492"/>
    </location>
</feature>
<dbReference type="SUPFAM" id="SSF48452">
    <property type="entry name" value="TPR-like"/>
    <property type="match status" value="1"/>
</dbReference>
<dbReference type="InterPro" id="IPR011990">
    <property type="entry name" value="TPR-like_helical_dom_sf"/>
</dbReference>
<sequence length="492" mass="54755">MNRSIALVGVVACALTLSACDLTELNENPNESTQPVTGFILSRAEVNLAQNYFDSFNNGRFGLLYAQYWTQNQYTSEDRYQYRENVVDAYWTDLYLVISNLQELKRLVPEDEAAVSPENQVAVADIMQVFAFHVMTDIWGDIPYTEALQGRDNRVPAFTPQEEIYPDLIRRLTEDQAMIDVAGTVPGDLIYGGNAARWKRFANSLKMRIAMRMSDQLPDQAAQAIQEAIAAGPMNSVADAAILDFTTSEPYTNPIYENYEITGRDDWAVTEGLVTTLQERNDPRLPIYVAPTPRSVEVTPGAPVYEGLPYGLAQGVAAAIPRSNFSRPGEITREATSPAIFMLYDEVLFIKAEAAARGFISGDADDLFEDAVRTSFEYWGVDDQDVVEDYVSDLPDLDGSNYRQVLGVQKWLALYMQGIQGWSEWRRLDFTGVLIEPVGGKLDSFEGPIPVRLVYPTQEEALNSDNLAAAIASQGPDTQGTRVWWDVAPIGL</sequence>
<organism evidence="2 3">
    <name type="scientific">Rubrivirga litoralis</name>
    <dbReference type="NCBI Taxonomy" id="3075598"/>
    <lineage>
        <taxon>Bacteria</taxon>
        <taxon>Pseudomonadati</taxon>
        <taxon>Rhodothermota</taxon>
        <taxon>Rhodothermia</taxon>
        <taxon>Rhodothermales</taxon>
        <taxon>Rubricoccaceae</taxon>
        <taxon>Rubrivirga</taxon>
    </lineage>
</organism>
<dbReference type="InterPro" id="IPR041662">
    <property type="entry name" value="SusD-like_2"/>
</dbReference>
<keyword evidence="2" id="KW-0449">Lipoprotein</keyword>
<feature type="signal peptide" evidence="1">
    <location>
        <begin position="1"/>
        <end position="19"/>
    </location>
</feature>
<reference evidence="2 3" key="1">
    <citation type="submission" date="2023-09" db="EMBL/GenBank/DDBJ databases">
        <authorList>
            <person name="Rey-Velasco X."/>
        </authorList>
    </citation>
    <scope>NUCLEOTIDE SEQUENCE [LARGE SCALE GENOMIC DNA]</scope>
    <source>
        <strain evidence="2 3">F394</strain>
    </source>
</reference>
<accession>A0ABU3BP28</accession>
<evidence type="ECO:0000256" key="1">
    <source>
        <dbReference type="SAM" id="SignalP"/>
    </source>
</evidence>
<proteinExistence type="predicted"/>
<protein>
    <submittedName>
        <fullName evidence="2">SusD/RagB family nutrient-binding outer membrane lipoprotein</fullName>
    </submittedName>
</protein>
<dbReference type="Pfam" id="PF12771">
    <property type="entry name" value="SusD-like_2"/>
    <property type="match status" value="1"/>
</dbReference>
<dbReference type="PROSITE" id="PS51257">
    <property type="entry name" value="PROKAR_LIPOPROTEIN"/>
    <property type="match status" value="1"/>
</dbReference>
<name>A0ABU3BP28_9BACT</name>
<dbReference type="EMBL" id="JAVRHT010000007">
    <property type="protein sequence ID" value="MDT0631042.1"/>
    <property type="molecule type" value="Genomic_DNA"/>
</dbReference>
<keyword evidence="1" id="KW-0732">Signal</keyword>
<dbReference type="RefSeq" id="WP_311662383.1">
    <property type="nucleotide sequence ID" value="NZ_JAVRHT010000007.1"/>
</dbReference>
<evidence type="ECO:0000313" key="2">
    <source>
        <dbReference type="EMBL" id="MDT0631042.1"/>
    </source>
</evidence>
<comment type="caution">
    <text evidence="2">The sequence shown here is derived from an EMBL/GenBank/DDBJ whole genome shotgun (WGS) entry which is preliminary data.</text>
</comment>
<dbReference type="Gene3D" id="1.25.40.390">
    <property type="match status" value="1"/>
</dbReference>
<keyword evidence="3" id="KW-1185">Reference proteome</keyword>
<dbReference type="Proteomes" id="UP001267426">
    <property type="component" value="Unassembled WGS sequence"/>
</dbReference>
<gene>
    <name evidence="2" type="ORF">RM540_04700</name>
</gene>
<evidence type="ECO:0000313" key="3">
    <source>
        <dbReference type="Proteomes" id="UP001267426"/>
    </source>
</evidence>